<organism evidence="1 2">
    <name type="scientific">Euphydryas editha</name>
    <name type="common">Edith's checkerspot</name>
    <dbReference type="NCBI Taxonomy" id="104508"/>
    <lineage>
        <taxon>Eukaryota</taxon>
        <taxon>Metazoa</taxon>
        <taxon>Ecdysozoa</taxon>
        <taxon>Arthropoda</taxon>
        <taxon>Hexapoda</taxon>
        <taxon>Insecta</taxon>
        <taxon>Pterygota</taxon>
        <taxon>Neoptera</taxon>
        <taxon>Endopterygota</taxon>
        <taxon>Lepidoptera</taxon>
        <taxon>Glossata</taxon>
        <taxon>Ditrysia</taxon>
        <taxon>Papilionoidea</taxon>
        <taxon>Nymphalidae</taxon>
        <taxon>Nymphalinae</taxon>
        <taxon>Euphydryas</taxon>
    </lineage>
</organism>
<name>A0AAU9TY88_EUPED</name>
<evidence type="ECO:0000313" key="2">
    <source>
        <dbReference type="Proteomes" id="UP001153954"/>
    </source>
</evidence>
<dbReference type="Proteomes" id="UP001153954">
    <property type="component" value="Unassembled WGS sequence"/>
</dbReference>
<dbReference type="AlphaFoldDB" id="A0AAU9TY88"/>
<reference evidence="1" key="1">
    <citation type="submission" date="2022-03" db="EMBL/GenBank/DDBJ databases">
        <authorList>
            <person name="Tunstrom K."/>
        </authorList>
    </citation>
    <scope>NUCLEOTIDE SEQUENCE</scope>
</reference>
<sequence length="67" mass="7362">MDRSHPPKGSLSHTEIGLRATYFLEGKGNVIAPATLAPLRHREDEDYQAFLAGYEADSPIPNEMAAH</sequence>
<gene>
    <name evidence="1" type="ORF">EEDITHA_LOCUS6486</name>
</gene>
<accession>A0AAU9TY88</accession>
<keyword evidence="2" id="KW-1185">Reference proteome</keyword>
<evidence type="ECO:0000313" key="1">
    <source>
        <dbReference type="EMBL" id="CAH2090540.1"/>
    </source>
</evidence>
<proteinExistence type="predicted"/>
<dbReference type="EMBL" id="CAKOGL010000009">
    <property type="protein sequence ID" value="CAH2090540.1"/>
    <property type="molecule type" value="Genomic_DNA"/>
</dbReference>
<comment type="caution">
    <text evidence="1">The sequence shown here is derived from an EMBL/GenBank/DDBJ whole genome shotgun (WGS) entry which is preliminary data.</text>
</comment>
<protein>
    <submittedName>
        <fullName evidence="1">Uncharacterized protein</fullName>
    </submittedName>
</protein>